<keyword evidence="14" id="KW-1185">Reference proteome</keyword>
<sequence>MEELKSVYYGLDILKEPVSVAMEAPAGAVHVTSKYGQQYQCTFPDHTSEEKRKEEEEKMAMETGIVEMLKPMGNAPCLFKAKDWWSYEFCYGKHIRQFHMEEGEIKGNIIYLGYYQEDFDWDNETAREDRLKSKTAHGRYHSQKYTLGTKCDLTGHMRRAEVRFVCEENSEDYLSRVDESETCVYTVTVVTARICRHPYLKAPVRRKPVPITCNPLLSEEQFHSYTQEMEEAKQIELKAFNKDMNSDLTKLLDQEMSDAAKELLSEPLDELFPNLDKDTSVGKDTFEKLFGSDESLWQLYRQRLQLLQKGDQEFNLKEFRKIFEDFKKMHVREKPEEREDKREMDGLSEEQGTEKPDGEKEKDEDDEILSEFDDEIKEIKTRMGNSQNSITKIKRKLTLEKTWEAELEDVIEEAEREMGVKVDRSLVSSLSNTLDKLVNKLQDTEAELASAGKELNKLKPGKPVITNKGESSAAQGNTDNEDDDEKEEEKRRINNKDGTKGIQAETPDMKIQAPPRTSPDTVVQGGADPTNKLDRPPTMEEEQEGLVGLENEREKQGQTSSGASHSDQSGVDSPSQANGDTGAADEDAEGRAGDFDEDVAELTVTLRKVDNTKPELPENVQKLLEDSIKKEYKKNRLDSDSQPLSFDTDHSFQRDRTVHVIQSEDDDGKTNRYIFVFGLNTFNDESAERQRQSAMEENYGFVYSEKKTKKSLSPGF</sequence>
<dbReference type="AlphaFoldDB" id="A0AAV4D5M0"/>
<evidence type="ECO:0000313" key="13">
    <source>
        <dbReference type="EMBL" id="GFO39434.1"/>
    </source>
</evidence>
<feature type="region of interest" description="Disordered" evidence="11">
    <location>
        <begin position="450"/>
        <end position="597"/>
    </location>
</feature>
<feature type="compositionally biased region" description="Basic and acidic residues" evidence="11">
    <location>
        <begin position="352"/>
        <end position="361"/>
    </location>
</feature>
<dbReference type="Pfam" id="PF07915">
    <property type="entry name" value="PRKCSH"/>
    <property type="match status" value="1"/>
</dbReference>
<feature type="compositionally biased region" description="Polar residues" evidence="11">
    <location>
        <begin position="468"/>
        <end position="478"/>
    </location>
</feature>
<dbReference type="InterPro" id="IPR044865">
    <property type="entry name" value="MRH_dom"/>
</dbReference>
<dbReference type="InterPro" id="IPR045149">
    <property type="entry name" value="OS-9-like"/>
</dbReference>
<comment type="subunit">
    <text evidence="9">Component of the HRD1 complex, which comprises at least SYNV1/HRD1, DERL1/2, FAM8A1, HERPUD1/HERP, OS9, SEL1L and UBE2J1. FAM8A1 is stabilized by interaction with SYNV1, which prevents its proteasomal degradation. OS9 and UBE2J1 recruitment to the complex may be mediated by SEL1L. Through this complex, may interact with ERLEC1 and HSPA5. Interacts (via C-terminus) with CPNE6 (via second C2 domain); this interaction occurs in a calcium-dependent manner in vitro. Interacts with CREB3.</text>
</comment>
<dbReference type="GO" id="GO:0030246">
    <property type="term" value="F:carbohydrate binding"/>
    <property type="evidence" value="ECO:0007669"/>
    <property type="project" value="UniProtKB-KW"/>
</dbReference>
<comment type="subcellular location">
    <subcellularLocation>
        <location evidence="1">Endoplasmic reticulum lumen</location>
    </subcellularLocation>
</comment>
<keyword evidence="6" id="KW-1015">Disulfide bond</keyword>
<dbReference type="InterPro" id="IPR009011">
    <property type="entry name" value="Man6P_isomerase_rcpt-bd_dom_sf"/>
</dbReference>
<feature type="region of interest" description="Disordered" evidence="11">
    <location>
        <begin position="333"/>
        <end position="367"/>
    </location>
</feature>
<keyword evidence="4" id="KW-0430">Lectin</keyword>
<dbReference type="FunFam" id="2.70.130.10:FF:000002">
    <property type="entry name" value="protein OS-9 isoform X1"/>
    <property type="match status" value="1"/>
</dbReference>
<reference evidence="13 14" key="1">
    <citation type="journal article" date="2021" name="Elife">
        <title>Chloroplast acquisition without the gene transfer in kleptoplastic sea slugs, Plakobranchus ocellatus.</title>
        <authorList>
            <person name="Maeda T."/>
            <person name="Takahashi S."/>
            <person name="Yoshida T."/>
            <person name="Shimamura S."/>
            <person name="Takaki Y."/>
            <person name="Nagai Y."/>
            <person name="Toyoda A."/>
            <person name="Suzuki Y."/>
            <person name="Arimoto A."/>
            <person name="Ishii H."/>
            <person name="Satoh N."/>
            <person name="Nishiyama T."/>
            <person name="Hasebe M."/>
            <person name="Maruyama T."/>
            <person name="Minagawa J."/>
            <person name="Obokata J."/>
            <person name="Shigenobu S."/>
        </authorList>
    </citation>
    <scope>NUCLEOTIDE SEQUENCE [LARGE SCALE GENOMIC DNA]</scope>
</reference>
<protein>
    <recommendedName>
        <fullName evidence="10">Protein OS-9</fullName>
    </recommendedName>
</protein>
<evidence type="ECO:0000256" key="4">
    <source>
        <dbReference type="ARBA" id="ARBA00022734"/>
    </source>
</evidence>
<accession>A0AAV4D5M0</accession>
<dbReference type="Proteomes" id="UP000735302">
    <property type="component" value="Unassembled WGS sequence"/>
</dbReference>
<evidence type="ECO:0000256" key="3">
    <source>
        <dbReference type="ARBA" id="ARBA00022729"/>
    </source>
</evidence>
<feature type="compositionally biased region" description="Polar residues" evidence="11">
    <location>
        <begin position="557"/>
        <end position="578"/>
    </location>
</feature>
<gene>
    <name evidence="13" type="ORF">PoB_006593900</name>
</gene>
<evidence type="ECO:0000259" key="12">
    <source>
        <dbReference type="PROSITE" id="PS51914"/>
    </source>
</evidence>
<evidence type="ECO:0000256" key="5">
    <source>
        <dbReference type="ARBA" id="ARBA00022824"/>
    </source>
</evidence>
<dbReference type="SUPFAM" id="SSF50911">
    <property type="entry name" value="Mannose 6-phosphate receptor domain"/>
    <property type="match status" value="1"/>
</dbReference>
<dbReference type="Gene3D" id="2.70.130.10">
    <property type="entry name" value="Mannose-6-phosphate receptor binding domain"/>
    <property type="match status" value="1"/>
</dbReference>
<evidence type="ECO:0000256" key="2">
    <source>
        <dbReference type="ARBA" id="ARBA00009918"/>
    </source>
</evidence>
<evidence type="ECO:0000256" key="10">
    <source>
        <dbReference type="ARBA" id="ARBA00069647"/>
    </source>
</evidence>
<comment type="caution">
    <text evidence="13">The sequence shown here is derived from an EMBL/GenBank/DDBJ whole genome shotgun (WGS) entry which is preliminary data.</text>
</comment>
<dbReference type="PROSITE" id="PS51914">
    <property type="entry name" value="MRH"/>
    <property type="match status" value="1"/>
</dbReference>
<dbReference type="PANTHER" id="PTHR15414">
    <property type="entry name" value="OS-9-RELATED"/>
    <property type="match status" value="1"/>
</dbReference>
<evidence type="ECO:0000256" key="9">
    <source>
        <dbReference type="ARBA" id="ARBA00066177"/>
    </source>
</evidence>
<feature type="domain" description="MRH" evidence="12">
    <location>
        <begin position="75"/>
        <end position="197"/>
    </location>
</feature>
<evidence type="ECO:0000256" key="6">
    <source>
        <dbReference type="ARBA" id="ARBA00023157"/>
    </source>
</evidence>
<feature type="compositionally biased region" description="Basic and acidic residues" evidence="11">
    <location>
        <begin position="333"/>
        <end position="345"/>
    </location>
</feature>
<keyword evidence="5" id="KW-0256">Endoplasmic reticulum</keyword>
<evidence type="ECO:0000256" key="8">
    <source>
        <dbReference type="ARBA" id="ARBA00053710"/>
    </source>
</evidence>
<proteinExistence type="inferred from homology"/>
<dbReference type="PANTHER" id="PTHR15414:SF5">
    <property type="entry name" value="PROTEIN OS-9"/>
    <property type="match status" value="1"/>
</dbReference>
<dbReference type="GO" id="GO:0005788">
    <property type="term" value="C:endoplasmic reticulum lumen"/>
    <property type="evidence" value="ECO:0007669"/>
    <property type="project" value="UniProtKB-SubCell"/>
</dbReference>
<dbReference type="InterPro" id="IPR012913">
    <property type="entry name" value="OS9-like_dom"/>
</dbReference>
<organism evidence="13 14">
    <name type="scientific">Plakobranchus ocellatus</name>
    <dbReference type="NCBI Taxonomy" id="259542"/>
    <lineage>
        <taxon>Eukaryota</taxon>
        <taxon>Metazoa</taxon>
        <taxon>Spiralia</taxon>
        <taxon>Lophotrochozoa</taxon>
        <taxon>Mollusca</taxon>
        <taxon>Gastropoda</taxon>
        <taxon>Heterobranchia</taxon>
        <taxon>Euthyneura</taxon>
        <taxon>Panpulmonata</taxon>
        <taxon>Sacoglossa</taxon>
        <taxon>Placobranchoidea</taxon>
        <taxon>Plakobranchidae</taxon>
        <taxon>Plakobranchus</taxon>
    </lineage>
</organism>
<evidence type="ECO:0000256" key="7">
    <source>
        <dbReference type="ARBA" id="ARBA00023180"/>
    </source>
</evidence>
<comment type="similarity">
    <text evidence="2">Belongs to the OS-9 family.</text>
</comment>
<dbReference type="GO" id="GO:0030968">
    <property type="term" value="P:endoplasmic reticulum unfolded protein response"/>
    <property type="evidence" value="ECO:0007669"/>
    <property type="project" value="InterPro"/>
</dbReference>
<name>A0AAV4D5M0_9GAST</name>
<feature type="compositionally biased region" description="Basic and acidic residues" evidence="11">
    <location>
        <begin position="488"/>
        <end position="499"/>
    </location>
</feature>
<keyword evidence="3" id="KW-0732">Signal</keyword>
<comment type="function">
    <text evidence="8">Lectin component of the HRD1 complex, which functions in endoplasmic reticulum (ER) quality control and ER-associated degradation (ERAD). Specifically recognizes and binds improperly folded glycoproteins as well as hyperglycosylated proteins, retain them in the ER, and transfers them to the ubiquitination machinery and promote their degradation. Possible targets include TRPV4 as well as hyperglycosylated HSP90B1.</text>
</comment>
<dbReference type="GO" id="GO:0030970">
    <property type="term" value="P:retrograde protein transport, ER to cytosol"/>
    <property type="evidence" value="ECO:0007669"/>
    <property type="project" value="TreeGrafter"/>
</dbReference>
<evidence type="ECO:0000256" key="11">
    <source>
        <dbReference type="SAM" id="MobiDB-lite"/>
    </source>
</evidence>
<evidence type="ECO:0000256" key="1">
    <source>
        <dbReference type="ARBA" id="ARBA00004319"/>
    </source>
</evidence>
<dbReference type="EMBL" id="BLXT01007498">
    <property type="protein sequence ID" value="GFO39434.1"/>
    <property type="molecule type" value="Genomic_DNA"/>
</dbReference>
<keyword evidence="7" id="KW-0325">Glycoprotein</keyword>
<evidence type="ECO:0000313" key="14">
    <source>
        <dbReference type="Proteomes" id="UP000735302"/>
    </source>
</evidence>